<dbReference type="OrthoDB" id="7375957at2"/>
<gene>
    <name evidence="2" type="ORF">SIAM614_04915</name>
</gene>
<feature type="region of interest" description="Disordered" evidence="1">
    <location>
        <begin position="63"/>
        <end position="86"/>
    </location>
</feature>
<dbReference type="RefSeq" id="WP_006934267.1">
    <property type="nucleotide sequence ID" value="NZ_AAUW01000006.1"/>
</dbReference>
<evidence type="ECO:0000313" key="2">
    <source>
        <dbReference type="EMBL" id="EAV44475.1"/>
    </source>
</evidence>
<protein>
    <submittedName>
        <fullName evidence="2">Putative inner membrane protein translocase component YidC</fullName>
    </submittedName>
</protein>
<dbReference type="eggNOG" id="ENOG50337WU">
    <property type="taxonomic scope" value="Bacteria"/>
</dbReference>
<accession>A0NSE6</accession>
<comment type="caution">
    <text evidence="2">The sequence shown here is derived from an EMBL/GenBank/DDBJ whole genome shotgun (WGS) entry which is preliminary data.</text>
</comment>
<dbReference type="EMBL" id="AAUW01000006">
    <property type="protein sequence ID" value="EAV44475.1"/>
    <property type="molecule type" value="Genomic_DNA"/>
</dbReference>
<proteinExistence type="predicted"/>
<dbReference type="Proteomes" id="UP000004848">
    <property type="component" value="Unassembled WGS sequence"/>
</dbReference>
<evidence type="ECO:0000256" key="1">
    <source>
        <dbReference type="SAM" id="MobiDB-lite"/>
    </source>
</evidence>
<evidence type="ECO:0000313" key="3">
    <source>
        <dbReference type="Proteomes" id="UP000004848"/>
    </source>
</evidence>
<name>A0NSE6_ROSAI</name>
<dbReference type="GeneID" id="68846424"/>
<sequence length="291" mass="32491">MPAYIRAAYRLYDATARNELEFIVLGGTSIRMARDLIFAFGITGLNGIQDAPTVVAAREAQAAREAPRPTVDRNGMPVPPPANPDNRVVPVNGVGSILSEDRWTPILNDALIVGSATAQHDFVIALDHYEQGIWRECEASLKPDLARLHAQYAGRLNGNPPESFLKNTEEYRLMVWQRFFSWNMQMFWDTKLNIPRVLTRELLGLSMFGYEVKLSDKQIGFSPNTNAPDPTFTAYVNGLRTLRFQDSAARSRIMQTISTYLLGNNHAIGFTADQHTVRTPPITGGQPMQLV</sequence>
<reference evidence="2 3" key="1">
    <citation type="submission" date="2006-05" db="EMBL/GenBank/DDBJ databases">
        <authorList>
            <person name="King G."/>
            <person name="Ferriera S."/>
            <person name="Johnson J."/>
            <person name="Kravitz S."/>
            <person name="Beeson K."/>
            <person name="Sutton G."/>
            <person name="Rogers Y.-H."/>
            <person name="Friedman R."/>
            <person name="Frazier M."/>
            <person name="Venter J.C."/>
        </authorList>
    </citation>
    <scope>NUCLEOTIDE SEQUENCE [LARGE SCALE GENOMIC DNA]</scope>
    <source>
        <strain evidence="3">ATCC 25650 / DSM 13394 / JCM 20685 / NBRC 16684 / NCIMB 2208 / IAM 12614 / B1</strain>
    </source>
</reference>
<dbReference type="AlphaFoldDB" id="A0NSE6"/>
<organism evidence="2 3">
    <name type="scientific">Roseibium aggregatum (strain ATCC 25650 / DSM 13394 / JCM 20685 / NBRC 16684 / NCIMB 2208 / IAM 12614 / B1)</name>
    <name type="common">Stappia aggregata</name>
    <dbReference type="NCBI Taxonomy" id="384765"/>
    <lineage>
        <taxon>Bacteria</taxon>
        <taxon>Pseudomonadati</taxon>
        <taxon>Pseudomonadota</taxon>
        <taxon>Alphaproteobacteria</taxon>
        <taxon>Hyphomicrobiales</taxon>
        <taxon>Stappiaceae</taxon>
        <taxon>Roseibium</taxon>
    </lineage>
</organism>